<dbReference type="EMBL" id="JAYRBN010000050">
    <property type="protein sequence ID" value="KAL2744868.1"/>
    <property type="molecule type" value="Genomic_DNA"/>
</dbReference>
<accession>A0ABD2CIE3</accession>
<feature type="compositionally biased region" description="Basic residues" evidence="1">
    <location>
        <begin position="35"/>
        <end position="53"/>
    </location>
</feature>
<proteinExistence type="predicted"/>
<keyword evidence="4" id="KW-1185">Reference proteome</keyword>
<organism evidence="3 4">
    <name type="scientific">Vespula maculifrons</name>
    <name type="common">Eastern yellow jacket</name>
    <name type="synonym">Wasp</name>
    <dbReference type="NCBI Taxonomy" id="7453"/>
    <lineage>
        <taxon>Eukaryota</taxon>
        <taxon>Metazoa</taxon>
        <taxon>Ecdysozoa</taxon>
        <taxon>Arthropoda</taxon>
        <taxon>Hexapoda</taxon>
        <taxon>Insecta</taxon>
        <taxon>Pterygota</taxon>
        <taxon>Neoptera</taxon>
        <taxon>Endopterygota</taxon>
        <taxon>Hymenoptera</taxon>
        <taxon>Apocrita</taxon>
        <taxon>Aculeata</taxon>
        <taxon>Vespoidea</taxon>
        <taxon>Vespidae</taxon>
        <taxon>Vespinae</taxon>
        <taxon>Vespula</taxon>
    </lineage>
</organism>
<feature type="region of interest" description="Disordered" evidence="1">
    <location>
        <begin position="32"/>
        <end position="53"/>
    </location>
</feature>
<dbReference type="Proteomes" id="UP001607303">
    <property type="component" value="Unassembled WGS sequence"/>
</dbReference>
<evidence type="ECO:0000313" key="3">
    <source>
        <dbReference type="EMBL" id="KAL2744868.1"/>
    </source>
</evidence>
<dbReference type="AlphaFoldDB" id="A0ABD2CIE3"/>
<evidence type="ECO:0000313" key="4">
    <source>
        <dbReference type="Proteomes" id="UP001607303"/>
    </source>
</evidence>
<comment type="caution">
    <text evidence="3">The sequence shown here is derived from an EMBL/GenBank/DDBJ whole genome shotgun (WGS) entry which is preliminary data.</text>
</comment>
<protein>
    <recommendedName>
        <fullName evidence="5">Transmembrane protein</fullName>
    </recommendedName>
</protein>
<keyword evidence="2" id="KW-1133">Transmembrane helix</keyword>
<reference evidence="3 4" key="1">
    <citation type="journal article" date="2024" name="Ann. Entomol. Soc. Am.">
        <title>Genomic analyses of the southern and eastern yellowjacket wasps (Hymenoptera: Vespidae) reveal evolutionary signatures of social life.</title>
        <authorList>
            <person name="Catto M.A."/>
            <person name="Caine P.B."/>
            <person name="Orr S.E."/>
            <person name="Hunt B.G."/>
            <person name="Goodisman M.A.D."/>
        </authorList>
    </citation>
    <scope>NUCLEOTIDE SEQUENCE [LARGE SCALE GENOMIC DNA]</scope>
    <source>
        <strain evidence="3">232</strain>
        <tissue evidence="3">Head and thorax</tissue>
    </source>
</reference>
<keyword evidence="2" id="KW-0472">Membrane</keyword>
<feature type="transmembrane region" description="Helical" evidence="2">
    <location>
        <begin position="70"/>
        <end position="103"/>
    </location>
</feature>
<keyword evidence="2" id="KW-0812">Transmembrane</keyword>
<evidence type="ECO:0008006" key="5">
    <source>
        <dbReference type="Google" id="ProtNLM"/>
    </source>
</evidence>
<evidence type="ECO:0000256" key="1">
    <source>
        <dbReference type="SAM" id="MobiDB-lite"/>
    </source>
</evidence>
<name>A0ABD2CIE3_VESMC</name>
<gene>
    <name evidence="3" type="ORF">V1477_007410</name>
</gene>
<sequence>MCLEYLVLDISLANVNLPETFSNVDVKEKREENKRKWRSSRSRSRSTSRSRNRRGAAMIAKKFDLLRFALLYFSLLCFALLCFILLCFALFCFALLCFALLYLGSSCFSFSYTSRFAPRDTVVLEANALTVNLCN</sequence>
<evidence type="ECO:0000256" key="2">
    <source>
        <dbReference type="SAM" id="Phobius"/>
    </source>
</evidence>